<dbReference type="AlphaFoldDB" id="A0A348ML72"/>
<evidence type="ECO:0000256" key="1">
    <source>
        <dbReference type="ARBA" id="ARBA00023004"/>
    </source>
</evidence>
<comment type="caution">
    <text evidence="3">The sequence shown here is derived from an EMBL/GenBank/DDBJ whole genome shotgun (WGS) entry which is preliminary data.</text>
</comment>
<sequence>MKGWKRFQKILTKEPRLFFMEKRMKLTDLRQGEKAKVLSLFGGANFVCKVKNMGITEECFIEVLKNDGRGPLIIKQDGSKIVIGRMMASRIEVEKL</sequence>
<dbReference type="Proteomes" id="UP000262454">
    <property type="component" value="Unassembled WGS sequence"/>
</dbReference>
<dbReference type="SMART" id="SM00899">
    <property type="entry name" value="FeoA"/>
    <property type="match status" value="1"/>
</dbReference>
<dbReference type="SUPFAM" id="SSF50037">
    <property type="entry name" value="C-terminal domain of transcriptional repressors"/>
    <property type="match status" value="1"/>
</dbReference>
<dbReference type="Pfam" id="PF04023">
    <property type="entry name" value="FeoA"/>
    <property type="match status" value="1"/>
</dbReference>
<dbReference type="InterPro" id="IPR007167">
    <property type="entry name" value="Fe-transptr_FeoA-like"/>
</dbReference>
<dbReference type="InterPro" id="IPR008988">
    <property type="entry name" value="Transcriptional_repressor_C"/>
</dbReference>
<reference evidence="3 4" key="1">
    <citation type="journal article" date="2018" name="Nat. Biotechnol.">
        <title>A standardized bacterial taxonomy based on genome phylogeny substantially revises the tree of life.</title>
        <authorList>
            <person name="Parks D.H."/>
            <person name="Chuvochina M."/>
            <person name="Waite D.W."/>
            <person name="Rinke C."/>
            <person name="Skarshewski A."/>
            <person name="Chaumeil P.A."/>
            <person name="Hugenholtz P."/>
        </authorList>
    </citation>
    <scope>NUCLEOTIDE SEQUENCE [LARGE SCALE GENOMIC DNA]</scope>
    <source>
        <strain evidence="3">UBA7921</strain>
    </source>
</reference>
<feature type="domain" description="Ferrous iron transporter FeoA-like" evidence="2">
    <location>
        <begin position="24"/>
        <end position="95"/>
    </location>
</feature>
<evidence type="ECO:0000313" key="3">
    <source>
        <dbReference type="EMBL" id="HAF07798.1"/>
    </source>
</evidence>
<proteinExistence type="predicted"/>
<dbReference type="GO" id="GO:0046914">
    <property type="term" value="F:transition metal ion binding"/>
    <property type="evidence" value="ECO:0007669"/>
    <property type="project" value="InterPro"/>
</dbReference>
<name>A0A348ML72_UNCW3</name>
<dbReference type="InterPro" id="IPR038157">
    <property type="entry name" value="FeoA_core_dom"/>
</dbReference>
<gene>
    <name evidence="3" type="ORF">DCG82_05300</name>
</gene>
<dbReference type="InterPro" id="IPR053184">
    <property type="entry name" value="FeoA-like"/>
</dbReference>
<evidence type="ECO:0000259" key="2">
    <source>
        <dbReference type="SMART" id="SM00899"/>
    </source>
</evidence>
<dbReference type="EMBL" id="DMCX01000035">
    <property type="protein sequence ID" value="HAF07798.1"/>
    <property type="molecule type" value="Genomic_DNA"/>
</dbReference>
<protein>
    <submittedName>
        <fullName evidence="3">Ferrous iron transport protein A</fullName>
    </submittedName>
</protein>
<keyword evidence="1" id="KW-0408">Iron</keyword>
<dbReference type="Gene3D" id="2.30.30.90">
    <property type="match status" value="1"/>
</dbReference>
<dbReference type="PANTHER" id="PTHR43151:SF1">
    <property type="entry name" value="SSR2333 PROTEIN"/>
    <property type="match status" value="1"/>
</dbReference>
<dbReference type="PANTHER" id="PTHR43151">
    <property type="entry name" value="FEOA FAMILY PROTEIN"/>
    <property type="match status" value="1"/>
</dbReference>
<accession>A0A348ML72</accession>
<evidence type="ECO:0000313" key="4">
    <source>
        <dbReference type="Proteomes" id="UP000262454"/>
    </source>
</evidence>
<organism evidence="3 4">
    <name type="scientific">candidate division WOR-3 bacterium</name>
    <dbReference type="NCBI Taxonomy" id="2052148"/>
    <lineage>
        <taxon>Bacteria</taxon>
        <taxon>Bacteria division WOR-3</taxon>
    </lineage>
</organism>